<evidence type="ECO:0000313" key="4">
    <source>
        <dbReference type="Proteomes" id="UP000266673"/>
    </source>
</evidence>
<dbReference type="InterPro" id="IPR011010">
    <property type="entry name" value="DNA_brk_join_enz"/>
</dbReference>
<dbReference type="InterPro" id="IPR051062">
    <property type="entry name" value="Topoisomerase_IB"/>
</dbReference>
<dbReference type="GO" id="GO:0005694">
    <property type="term" value="C:chromosome"/>
    <property type="evidence" value="ECO:0007669"/>
    <property type="project" value="InterPro"/>
</dbReference>
<keyword evidence="1" id="KW-0238">DNA-binding</keyword>
<dbReference type="PANTHER" id="PTHR10290">
    <property type="entry name" value="DNA TOPOISOMERASE I"/>
    <property type="match status" value="1"/>
</dbReference>
<dbReference type="InterPro" id="IPR013500">
    <property type="entry name" value="TopoI_cat_euk"/>
</dbReference>
<accession>A0A397V4V8</accession>
<dbReference type="GO" id="GO:0007059">
    <property type="term" value="P:chromosome segregation"/>
    <property type="evidence" value="ECO:0007669"/>
    <property type="project" value="TreeGrafter"/>
</dbReference>
<sequence length="147" mass="16945">MYLIDLLALRAGNEKDTNKEADTVGCCSLHFEHRLNTHLSSYMIGLTAKVFHTFNVSTTFQILLKKLTNDNTSIDEKKNAHDQALQQYYVPYNDESDRREDKNKCIEKEGSDSTITYQEHPQYTQQVSKILQDNKIFVAAYAEIGLY</sequence>
<dbReference type="EMBL" id="QKWP01000602">
    <property type="protein sequence ID" value="RIB17480.1"/>
    <property type="molecule type" value="Genomic_DNA"/>
</dbReference>
<keyword evidence="4" id="KW-1185">Reference proteome</keyword>
<dbReference type="Proteomes" id="UP000266673">
    <property type="component" value="Unassembled WGS sequence"/>
</dbReference>
<dbReference type="STRING" id="44941.A0A397V4V8"/>
<comment type="caution">
    <text evidence="3">The sequence shown here is derived from an EMBL/GenBank/DDBJ whole genome shotgun (WGS) entry which is preliminary data.</text>
</comment>
<proteinExistence type="predicted"/>
<dbReference type="InterPro" id="IPR013499">
    <property type="entry name" value="TopoI_euk"/>
</dbReference>
<dbReference type="Pfam" id="PF01028">
    <property type="entry name" value="Topoisom_I"/>
    <property type="match status" value="2"/>
</dbReference>
<evidence type="ECO:0000313" key="3">
    <source>
        <dbReference type="EMBL" id="RIB17480.1"/>
    </source>
</evidence>
<dbReference type="PANTHER" id="PTHR10290:SF3">
    <property type="entry name" value="DNA TOPOISOMERASE 1"/>
    <property type="match status" value="1"/>
</dbReference>
<evidence type="ECO:0000256" key="1">
    <source>
        <dbReference type="PROSITE-ProRule" id="PRU01382"/>
    </source>
</evidence>
<dbReference type="GO" id="GO:0006265">
    <property type="term" value="P:DNA topological change"/>
    <property type="evidence" value="ECO:0007669"/>
    <property type="project" value="InterPro"/>
</dbReference>
<dbReference type="GO" id="GO:0003677">
    <property type="term" value="F:DNA binding"/>
    <property type="evidence" value="ECO:0007669"/>
    <property type="project" value="UniProtKB-UniRule"/>
</dbReference>
<dbReference type="GO" id="GO:0006260">
    <property type="term" value="P:DNA replication"/>
    <property type="evidence" value="ECO:0007669"/>
    <property type="project" value="TreeGrafter"/>
</dbReference>
<evidence type="ECO:0000259" key="2">
    <source>
        <dbReference type="SMART" id="SM00435"/>
    </source>
</evidence>
<dbReference type="SUPFAM" id="SSF56349">
    <property type="entry name" value="DNA breaking-rejoining enzymes"/>
    <property type="match status" value="1"/>
</dbReference>
<dbReference type="PROSITE" id="PS52038">
    <property type="entry name" value="TOPO_IB_2"/>
    <property type="match status" value="1"/>
</dbReference>
<feature type="domain" description="DNA topoisomerase I eukaryotic-type" evidence="2">
    <location>
        <begin position="1"/>
        <end position="145"/>
    </location>
</feature>
<dbReference type="SMART" id="SM00435">
    <property type="entry name" value="TOPEUc"/>
    <property type="match status" value="1"/>
</dbReference>
<dbReference type="OrthoDB" id="47179at2759"/>
<organism evidence="3 4">
    <name type="scientific">Gigaspora rosea</name>
    <dbReference type="NCBI Taxonomy" id="44941"/>
    <lineage>
        <taxon>Eukaryota</taxon>
        <taxon>Fungi</taxon>
        <taxon>Fungi incertae sedis</taxon>
        <taxon>Mucoromycota</taxon>
        <taxon>Glomeromycotina</taxon>
        <taxon>Glomeromycetes</taxon>
        <taxon>Diversisporales</taxon>
        <taxon>Gigasporaceae</taxon>
        <taxon>Gigaspora</taxon>
    </lineage>
</organism>
<dbReference type="Gene3D" id="3.90.15.10">
    <property type="entry name" value="Topoisomerase I, Chain A, domain 3"/>
    <property type="match status" value="2"/>
</dbReference>
<gene>
    <name evidence="3" type="ORF">C2G38_2187175</name>
</gene>
<dbReference type="InterPro" id="IPR014711">
    <property type="entry name" value="TopoI_cat_a-hlx-sub_euk"/>
</dbReference>
<comment type="caution">
    <text evidence="1">Lacks conserved residue(s) required for the propagation of feature annotation.</text>
</comment>
<name>A0A397V4V8_9GLOM</name>
<reference evidence="3 4" key="1">
    <citation type="submission" date="2018-06" db="EMBL/GenBank/DDBJ databases">
        <title>Comparative genomics reveals the genomic features of Rhizophagus irregularis, R. cerebriforme, R. diaphanum and Gigaspora rosea, and their symbiotic lifestyle signature.</title>
        <authorList>
            <person name="Morin E."/>
            <person name="San Clemente H."/>
            <person name="Chen E.C.H."/>
            <person name="De La Providencia I."/>
            <person name="Hainaut M."/>
            <person name="Kuo A."/>
            <person name="Kohler A."/>
            <person name="Murat C."/>
            <person name="Tang N."/>
            <person name="Roy S."/>
            <person name="Loubradou J."/>
            <person name="Henrissat B."/>
            <person name="Grigoriev I.V."/>
            <person name="Corradi N."/>
            <person name="Roux C."/>
            <person name="Martin F.M."/>
        </authorList>
    </citation>
    <scope>NUCLEOTIDE SEQUENCE [LARGE SCALE GENOMIC DNA]</scope>
    <source>
        <strain evidence="3 4">DAOM 194757</strain>
    </source>
</reference>
<protein>
    <submittedName>
        <fullName evidence="3">DNA breaking-rejoining enzyme</fullName>
    </submittedName>
</protein>
<dbReference type="GO" id="GO:0005730">
    <property type="term" value="C:nucleolus"/>
    <property type="evidence" value="ECO:0007669"/>
    <property type="project" value="TreeGrafter"/>
</dbReference>
<dbReference type="AlphaFoldDB" id="A0A397V4V8"/>
<dbReference type="GO" id="GO:0003917">
    <property type="term" value="F:DNA topoisomerase type I (single strand cut, ATP-independent) activity"/>
    <property type="evidence" value="ECO:0007669"/>
    <property type="project" value="InterPro"/>
</dbReference>